<gene>
    <name evidence="2" type="ORF">GCM10025864_29290</name>
</gene>
<protein>
    <recommendedName>
        <fullName evidence="4">Energy transducer TonB</fullName>
    </recommendedName>
</protein>
<evidence type="ECO:0008006" key="4">
    <source>
        <dbReference type="Google" id="ProtNLM"/>
    </source>
</evidence>
<dbReference type="RefSeq" id="WP_284293842.1">
    <property type="nucleotide sequence ID" value="NZ_BSUK01000001.1"/>
</dbReference>
<feature type="region of interest" description="Disordered" evidence="1">
    <location>
        <begin position="1"/>
        <end position="68"/>
    </location>
</feature>
<accession>A0ABQ6I5X2</accession>
<proteinExistence type="predicted"/>
<feature type="region of interest" description="Disordered" evidence="1">
    <location>
        <begin position="97"/>
        <end position="122"/>
    </location>
</feature>
<evidence type="ECO:0000313" key="3">
    <source>
        <dbReference type="Proteomes" id="UP001157091"/>
    </source>
</evidence>
<name>A0ABQ6I5X2_9MICO</name>
<organism evidence="2 3">
    <name type="scientific">Luteimicrobium album</name>
    <dbReference type="NCBI Taxonomy" id="1054550"/>
    <lineage>
        <taxon>Bacteria</taxon>
        <taxon>Bacillati</taxon>
        <taxon>Actinomycetota</taxon>
        <taxon>Actinomycetes</taxon>
        <taxon>Micrococcales</taxon>
        <taxon>Luteimicrobium</taxon>
    </lineage>
</organism>
<reference evidence="3" key="1">
    <citation type="journal article" date="2019" name="Int. J. Syst. Evol. Microbiol.">
        <title>The Global Catalogue of Microorganisms (GCM) 10K type strain sequencing project: providing services to taxonomists for standard genome sequencing and annotation.</title>
        <authorList>
            <consortium name="The Broad Institute Genomics Platform"/>
            <consortium name="The Broad Institute Genome Sequencing Center for Infectious Disease"/>
            <person name="Wu L."/>
            <person name="Ma J."/>
        </authorList>
    </citation>
    <scope>NUCLEOTIDE SEQUENCE [LARGE SCALE GENOMIC DNA]</scope>
    <source>
        <strain evidence="3">NBRC 106348</strain>
    </source>
</reference>
<feature type="compositionally biased region" description="Basic and acidic residues" evidence="1">
    <location>
        <begin position="10"/>
        <end position="20"/>
    </location>
</feature>
<keyword evidence="3" id="KW-1185">Reference proteome</keyword>
<comment type="caution">
    <text evidence="2">The sequence shown here is derived from an EMBL/GenBank/DDBJ whole genome shotgun (WGS) entry which is preliminary data.</text>
</comment>
<dbReference type="Proteomes" id="UP001157091">
    <property type="component" value="Unassembled WGS sequence"/>
</dbReference>
<evidence type="ECO:0000256" key="1">
    <source>
        <dbReference type="SAM" id="MobiDB-lite"/>
    </source>
</evidence>
<feature type="compositionally biased region" description="Low complexity" evidence="1">
    <location>
        <begin position="25"/>
        <end position="38"/>
    </location>
</feature>
<dbReference type="EMBL" id="BSUK01000001">
    <property type="protein sequence ID" value="GMA25170.1"/>
    <property type="molecule type" value="Genomic_DNA"/>
</dbReference>
<dbReference type="Pfam" id="PF20060">
    <property type="entry name" value="DUF6459"/>
    <property type="match status" value="1"/>
</dbReference>
<dbReference type="InterPro" id="IPR045596">
    <property type="entry name" value="DUF6459"/>
</dbReference>
<sequence>MNHPPGGPDRPLDPTHETLAPKEIAMTALAAPARPARTGHTAARPTHPRGNGVRVRATPGPGRGDLLDAEPVPVVPLVRVSGPRVVADLDELADRARRLTSDPLSEPLPTTSTDAADGEPELPDPTRLCCAVVRGAVEVARGDRPVAQLARWVSPTVLEALGTRAALVRGLPRPTRVPRPALVRRARVVRLGPTVAEASVVVEDVDRVRAAALRVEAHRGQWRVVALEIG</sequence>
<evidence type="ECO:0000313" key="2">
    <source>
        <dbReference type="EMBL" id="GMA25170.1"/>
    </source>
</evidence>